<name>A0A521G5M5_9BACT</name>
<feature type="transmembrane region" description="Helical" evidence="1">
    <location>
        <begin position="6"/>
        <end position="22"/>
    </location>
</feature>
<gene>
    <name evidence="2" type="ORF">CDV28_101209</name>
</gene>
<dbReference type="Proteomes" id="UP000316238">
    <property type="component" value="Unassembled WGS sequence"/>
</dbReference>
<organism evidence="2 3">
    <name type="scientific">Candidatus Electronema aureum</name>
    <dbReference type="NCBI Taxonomy" id="2005002"/>
    <lineage>
        <taxon>Bacteria</taxon>
        <taxon>Pseudomonadati</taxon>
        <taxon>Thermodesulfobacteriota</taxon>
        <taxon>Desulfobulbia</taxon>
        <taxon>Desulfobulbales</taxon>
        <taxon>Desulfobulbaceae</taxon>
        <taxon>Candidatus Electronema</taxon>
    </lineage>
</organism>
<keyword evidence="1" id="KW-0472">Membrane</keyword>
<protein>
    <recommendedName>
        <fullName evidence="4">LemA protein</fullName>
    </recommendedName>
</protein>
<dbReference type="AlphaFoldDB" id="A0A521G5M5"/>
<comment type="caution">
    <text evidence="2">The sequence shown here is derived from an EMBL/GenBank/DDBJ whole genome shotgun (WGS) entry which is preliminary data.</text>
</comment>
<keyword evidence="1" id="KW-0812">Transmembrane</keyword>
<evidence type="ECO:0000313" key="2">
    <source>
        <dbReference type="EMBL" id="TAA76306.1"/>
    </source>
</evidence>
<evidence type="ECO:0000313" key="3">
    <source>
        <dbReference type="Proteomes" id="UP000316238"/>
    </source>
</evidence>
<evidence type="ECO:0008006" key="4">
    <source>
        <dbReference type="Google" id="ProtNLM"/>
    </source>
</evidence>
<proteinExistence type="predicted"/>
<keyword evidence="1" id="KW-1133">Transmembrane helix</keyword>
<accession>A0A521G5M5</accession>
<keyword evidence="3" id="KW-1185">Reference proteome</keyword>
<sequence>MEISYAVTLICCLLVILFGFAVHRWKRRVESADAFRETILHELQGVYPKDTAWSDVGGQYVKIKNSINTVKTAAEKFAAVLANNHRVKFKKAVESYCEHALSINFGTSFKHAVEVQLRNTADAENSPDNQLINDIEVMLSFTRLRGFR</sequence>
<reference evidence="2" key="1">
    <citation type="submission" date="2017-07" db="EMBL/GenBank/DDBJ databases">
        <title>The cable genome - Insights into the physiology and evolution of filamentous bacteria capable of sulfide oxidation via long distance electron transfer.</title>
        <authorList>
            <person name="Thorup C."/>
            <person name="Bjerg J.T."/>
            <person name="Schreiber L."/>
            <person name="Nielsen L.P."/>
            <person name="Kjeldsen K.U."/>
            <person name="Boesen T."/>
            <person name="Boggild A."/>
            <person name="Meysman F."/>
            <person name="Geelhoed J."/>
            <person name="Schramm A."/>
        </authorList>
    </citation>
    <scope>NUCLEOTIDE SEQUENCE [LARGE SCALE GENOMIC DNA]</scope>
    <source>
        <strain evidence="2">GS</strain>
    </source>
</reference>
<dbReference type="EMBL" id="NQJD01000001">
    <property type="protein sequence ID" value="TAA76306.1"/>
    <property type="molecule type" value="Genomic_DNA"/>
</dbReference>
<evidence type="ECO:0000256" key="1">
    <source>
        <dbReference type="SAM" id="Phobius"/>
    </source>
</evidence>